<dbReference type="PROSITE" id="PS51775">
    <property type="entry name" value="GTD_BINDING"/>
    <property type="match status" value="1"/>
</dbReference>
<evidence type="ECO:0000256" key="2">
    <source>
        <dbReference type="ARBA" id="ARBA00022692"/>
    </source>
</evidence>
<keyword evidence="10" id="KW-1185">Reference proteome</keyword>
<dbReference type="Proteomes" id="UP000231279">
    <property type="component" value="Unassembled WGS sequence"/>
</dbReference>
<evidence type="ECO:0000313" key="9">
    <source>
        <dbReference type="EMBL" id="PIN01489.1"/>
    </source>
</evidence>
<dbReference type="GO" id="GO:0016020">
    <property type="term" value="C:membrane"/>
    <property type="evidence" value="ECO:0007669"/>
    <property type="project" value="UniProtKB-SubCell"/>
</dbReference>
<dbReference type="PANTHER" id="PTHR31422">
    <property type="entry name" value="BNAANNG28530D PROTEIN"/>
    <property type="match status" value="1"/>
</dbReference>
<feature type="region of interest" description="Disordered" evidence="6">
    <location>
        <begin position="128"/>
        <end position="159"/>
    </location>
</feature>
<evidence type="ECO:0000256" key="1">
    <source>
        <dbReference type="ARBA" id="ARBA00004370"/>
    </source>
</evidence>
<keyword evidence="3 7" id="KW-1133">Transmembrane helix</keyword>
<comment type="caution">
    <text evidence="9">The sequence shown here is derived from an EMBL/GenBank/DDBJ whole genome shotgun (WGS) entry which is preliminary data.</text>
</comment>
<dbReference type="Pfam" id="PF04576">
    <property type="entry name" value="Zein-binding"/>
    <property type="match status" value="1"/>
</dbReference>
<feature type="domain" description="GTD-binding" evidence="8">
    <location>
        <begin position="160"/>
        <end position="258"/>
    </location>
</feature>
<dbReference type="GO" id="GO:0080115">
    <property type="term" value="F:myosin XI tail binding"/>
    <property type="evidence" value="ECO:0007669"/>
    <property type="project" value="UniProtKB-ARBA"/>
</dbReference>
<dbReference type="EMBL" id="NKXS01006400">
    <property type="protein sequence ID" value="PIN01489.1"/>
    <property type="molecule type" value="Genomic_DNA"/>
</dbReference>
<dbReference type="AlphaFoldDB" id="A0A2G9G868"/>
<evidence type="ECO:0000313" key="10">
    <source>
        <dbReference type="Proteomes" id="UP000231279"/>
    </source>
</evidence>
<comment type="subcellular location">
    <subcellularLocation>
        <location evidence="1">Membrane</location>
    </subcellularLocation>
</comment>
<keyword evidence="5" id="KW-0175">Coiled coil</keyword>
<organism evidence="9 10">
    <name type="scientific">Handroanthus impetiginosus</name>
    <dbReference type="NCBI Taxonomy" id="429701"/>
    <lineage>
        <taxon>Eukaryota</taxon>
        <taxon>Viridiplantae</taxon>
        <taxon>Streptophyta</taxon>
        <taxon>Embryophyta</taxon>
        <taxon>Tracheophyta</taxon>
        <taxon>Spermatophyta</taxon>
        <taxon>Magnoliopsida</taxon>
        <taxon>eudicotyledons</taxon>
        <taxon>Gunneridae</taxon>
        <taxon>Pentapetalae</taxon>
        <taxon>asterids</taxon>
        <taxon>lamiids</taxon>
        <taxon>Lamiales</taxon>
        <taxon>Bignoniaceae</taxon>
        <taxon>Crescentiina</taxon>
        <taxon>Tabebuia alliance</taxon>
        <taxon>Handroanthus</taxon>
    </lineage>
</organism>
<evidence type="ECO:0000256" key="4">
    <source>
        <dbReference type="ARBA" id="ARBA00023136"/>
    </source>
</evidence>
<accession>A0A2G9G868</accession>
<keyword evidence="4 7" id="KW-0472">Membrane</keyword>
<gene>
    <name evidence="9" type="ORF">CDL12_26004</name>
</gene>
<dbReference type="InterPro" id="IPR007656">
    <property type="entry name" value="GTD-bd"/>
</dbReference>
<reference evidence="10" key="1">
    <citation type="journal article" date="2018" name="Gigascience">
        <title>Genome assembly of the Pink Ipe (Handroanthus impetiginosus, Bignoniaceae), a highly valued, ecologically keystone Neotropical timber forest tree.</title>
        <authorList>
            <person name="Silva-Junior O.B."/>
            <person name="Grattapaglia D."/>
            <person name="Novaes E."/>
            <person name="Collevatti R.G."/>
        </authorList>
    </citation>
    <scope>NUCLEOTIDE SEQUENCE [LARGE SCALE GENOMIC DNA]</scope>
    <source>
        <strain evidence="10">cv. UFG-1</strain>
    </source>
</reference>
<sequence length="302" mass="35009">MQLFVRLCPFVILCSVFGFHKGFVKFLFGGFLFANCVSCLKHLTQDYELGCGFLMFGSFKWVYEFLVLLLLFCFGLKFLYPDGFSRGLVRFLCDLRGKSGELKNWFCLKNSVGPLKLLKEDSYAPLIDKTEEKKEKPNPDTDSDEEYYDGKEYSEEDDESDVSKLRKLIKIELQKANAAYAELMKERAASASAAEEAMTMILRLQNEKSLVEMELSQYRRLAEEKQIHDQEVIKSLQWLVCRHESERSLLEYQLKVCRNKLKRFLRDEAEEDGEVQSPFSGNISDALENVFYSSREANLLPQ</sequence>
<evidence type="ECO:0000256" key="6">
    <source>
        <dbReference type="SAM" id="MobiDB-lite"/>
    </source>
</evidence>
<dbReference type="OrthoDB" id="1100010at2759"/>
<protein>
    <recommendedName>
        <fullName evidence="8">GTD-binding domain-containing protein</fullName>
    </recommendedName>
</protein>
<proteinExistence type="predicted"/>
<dbReference type="STRING" id="429701.A0A2G9G868"/>
<evidence type="ECO:0000256" key="7">
    <source>
        <dbReference type="SAM" id="Phobius"/>
    </source>
</evidence>
<feature type="coiled-coil region" evidence="5">
    <location>
        <begin position="166"/>
        <end position="221"/>
    </location>
</feature>
<name>A0A2G9G868_9LAMI</name>
<feature type="transmembrane region" description="Helical" evidence="7">
    <location>
        <begin position="61"/>
        <end position="80"/>
    </location>
</feature>
<evidence type="ECO:0000259" key="8">
    <source>
        <dbReference type="PROSITE" id="PS51775"/>
    </source>
</evidence>
<feature type="compositionally biased region" description="Basic and acidic residues" evidence="6">
    <location>
        <begin position="128"/>
        <end position="139"/>
    </location>
</feature>
<keyword evidence="2 7" id="KW-0812">Transmembrane</keyword>
<evidence type="ECO:0000256" key="5">
    <source>
        <dbReference type="SAM" id="Coils"/>
    </source>
</evidence>
<evidence type="ECO:0000256" key="3">
    <source>
        <dbReference type="ARBA" id="ARBA00022989"/>
    </source>
</evidence>
<dbReference type="PANTHER" id="PTHR31422:SF2">
    <property type="entry name" value="PROTEIN FLOURY 1-LIKE"/>
    <property type="match status" value="1"/>
</dbReference>